<gene>
    <name evidence="1" type="ORF">UFOPK4098_00847</name>
</gene>
<reference evidence="1" key="1">
    <citation type="submission" date="2020-05" db="EMBL/GenBank/DDBJ databases">
        <authorList>
            <person name="Chiriac C."/>
            <person name="Salcher M."/>
            <person name="Ghai R."/>
            <person name="Kavagutti S V."/>
        </authorList>
    </citation>
    <scope>NUCLEOTIDE SEQUENCE</scope>
</reference>
<sequence>MSSSARHPSPLTGLLVNAAELLRRPGNWKDVDIDVESKHFEFEDQRLLPQLVSIHLHLECSNNGIVLSGNVSAQWHDQCCRCLRDISGVAVGEVSEIYQREITDPDAYRLESDQLNLAPMVREHVLLAVPDTPVCRPDCPGLCPVCGADKSTPEGAICGCSETPVDPRWDALRDLGSQFPQ</sequence>
<dbReference type="EMBL" id="CAFBPN010000038">
    <property type="protein sequence ID" value="CAB5020708.1"/>
    <property type="molecule type" value="Genomic_DNA"/>
</dbReference>
<proteinExistence type="predicted"/>
<name>A0A6J7QSK5_9ZZZZ</name>
<accession>A0A6J7QSK5</accession>
<dbReference type="PANTHER" id="PTHR34374:SF1">
    <property type="entry name" value="LARGE RIBOSOMAL RNA SUBUNIT ACCUMULATION PROTEIN YCED HOMOLOG 1, CHLOROPLASTIC"/>
    <property type="match status" value="1"/>
</dbReference>
<dbReference type="InterPro" id="IPR003772">
    <property type="entry name" value="YceD"/>
</dbReference>
<dbReference type="AlphaFoldDB" id="A0A6J7QSK5"/>
<dbReference type="PANTHER" id="PTHR34374">
    <property type="entry name" value="LARGE RIBOSOMAL RNA SUBUNIT ACCUMULATION PROTEIN YCED HOMOLOG 1, CHLOROPLASTIC"/>
    <property type="match status" value="1"/>
</dbReference>
<organism evidence="1">
    <name type="scientific">freshwater metagenome</name>
    <dbReference type="NCBI Taxonomy" id="449393"/>
    <lineage>
        <taxon>unclassified sequences</taxon>
        <taxon>metagenomes</taxon>
        <taxon>ecological metagenomes</taxon>
    </lineage>
</organism>
<protein>
    <submittedName>
        <fullName evidence="1">Unannotated protein</fullName>
    </submittedName>
</protein>
<evidence type="ECO:0000313" key="1">
    <source>
        <dbReference type="EMBL" id="CAB5020708.1"/>
    </source>
</evidence>
<dbReference type="Pfam" id="PF02620">
    <property type="entry name" value="YceD"/>
    <property type="match status" value="1"/>
</dbReference>